<gene>
    <name evidence="3" type="ORF">GC093_32825</name>
</gene>
<sequence>MKKVLLPLACLLALTLFTSGVSLPSAAMDNRTEIGLSLNGQPVSFSSMPLLIGSTLMVPLRDLSEALNVQVNWEDNAQSATAVKGDRSIKLTTNNVQAFRGEQQVNLDAAPLMQAGKLFVPLRFFSESFDFNVYWDALNQTVAIHDADKSLPTVGSLDNMKELLKEYGSNAFPVYSDDPTARVMVQPLIKEKLSVNATTDSTASSPASASPAPSAASAAKSEAKAAYSSTNVQVEGVDESDIIKTDGTYIYQMNKNRVIIAAAYPADQMKVVQTVVFDDQNFHANELYIDDKYMVVIGGTSYPYNDRVYPAQDSASPASPAVEASSSSTAVQKMIVRPSRVFTNTTKAIVYELGDRTHLKKVREVELEGNYVSSRKVGASLYLVANKGFNVYPLLQKELTQEQQTSAAASALPSYRDSAAGNDAFVKIGYEDIRYFPKSVQPNYLMVAGLNLEQSEQKMDVTSYLGSGNQVYASQTQLYVTTEEYTTATESQESNTEMKKIRIGPTETSSVIYKFGMDQGKVRYVGRGKVPGRTLNQFSMDEYNGYFRIATTTGFAGMNDKFASKNNMYVLNESMNITGKIEDIAPGEQIYSVRYAGNRAYMVTFRTVDPLFVIDLKEPQEPKILGKLKIPGYSNYLHPYDENHLIGFGKDAVEVSTNYGNGENPNTIAYYQGMKMAMFDVSDVANPQELYSEKIGDRGTESELLNNHKALLFSKEKNLLAFPVTIRETNKSNSPTNVNSASQYGQFTFQGAYVYKLDLASGFKLQGKITHLTDEDYLKAGQYAGLNERSIQRILYIGDILYTTSQQILKATDSATLQDVKAIKLP</sequence>
<feature type="domain" description="Copper amine oxidase-like N-terminal" evidence="2">
    <location>
        <begin position="38"/>
        <end position="144"/>
    </location>
</feature>
<organism evidence="3 4">
    <name type="scientific">Paenibacillus foliorum</name>
    <dbReference type="NCBI Taxonomy" id="2654974"/>
    <lineage>
        <taxon>Bacteria</taxon>
        <taxon>Bacillati</taxon>
        <taxon>Bacillota</taxon>
        <taxon>Bacilli</taxon>
        <taxon>Bacillales</taxon>
        <taxon>Paenibacillaceae</taxon>
        <taxon>Paenibacillus</taxon>
    </lineage>
</organism>
<dbReference type="Pfam" id="PF09826">
    <property type="entry name" value="Beta_propel"/>
    <property type="match status" value="1"/>
</dbReference>
<keyword evidence="4" id="KW-1185">Reference proteome</keyword>
<dbReference type="InterPro" id="IPR019198">
    <property type="entry name" value="Beta_propeller_containing"/>
</dbReference>
<protein>
    <recommendedName>
        <fullName evidence="2">Copper amine oxidase-like N-terminal domain-containing protein</fullName>
    </recommendedName>
</protein>
<evidence type="ECO:0000259" key="2">
    <source>
        <dbReference type="Pfam" id="PF07833"/>
    </source>
</evidence>
<dbReference type="AlphaFoldDB" id="A0A972GW31"/>
<comment type="caution">
    <text evidence="3">The sequence shown here is derived from an EMBL/GenBank/DDBJ whole genome shotgun (WGS) entry which is preliminary data.</text>
</comment>
<feature type="signal peptide" evidence="1">
    <location>
        <begin position="1"/>
        <end position="27"/>
    </location>
</feature>
<keyword evidence="1" id="KW-0732">Signal</keyword>
<evidence type="ECO:0000313" key="3">
    <source>
        <dbReference type="EMBL" id="NOU97976.1"/>
    </source>
</evidence>
<dbReference type="InterPro" id="IPR012854">
    <property type="entry name" value="Cu_amine_oxidase-like_N"/>
</dbReference>
<dbReference type="SUPFAM" id="SSF55383">
    <property type="entry name" value="Copper amine oxidase, domain N"/>
    <property type="match status" value="1"/>
</dbReference>
<evidence type="ECO:0000256" key="1">
    <source>
        <dbReference type="SAM" id="SignalP"/>
    </source>
</evidence>
<dbReference type="RefSeq" id="WP_171656226.1">
    <property type="nucleotide sequence ID" value="NZ_WHOD01000128.1"/>
</dbReference>
<evidence type="ECO:0000313" key="4">
    <source>
        <dbReference type="Proteomes" id="UP000641588"/>
    </source>
</evidence>
<feature type="chain" id="PRO_5037124001" description="Copper amine oxidase-like N-terminal domain-containing protein" evidence="1">
    <location>
        <begin position="28"/>
        <end position="826"/>
    </location>
</feature>
<dbReference type="Pfam" id="PF07833">
    <property type="entry name" value="Cu_amine_oxidN1"/>
    <property type="match status" value="1"/>
</dbReference>
<dbReference type="Gene3D" id="3.30.457.10">
    <property type="entry name" value="Copper amine oxidase-like, N-terminal domain"/>
    <property type="match status" value="1"/>
</dbReference>
<proteinExistence type="predicted"/>
<dbReference type="Proteomes" id="UP000641588">
    <property type="component" value="Unassembled WGS sequence"/>
</dbReference>
<dbReference type="InterPro" id="IPR036582">
    <property type="entry name" value="Mao_N_sf"/>
</dbReference>
<accession>A0A972GW31</accession>
<dbReference type="EMBL" id="WHOD01000128">
    <property type="protein sequence ID" value="NOU97976.1"/>
    <property type="molecule type" value="Genomic_DNA"/>
</dbReference>
<name>A0A972GW31_9BACL</name>
<reference evidence="3" key="1">
    <citation type="submission" date="2019-10" db="EMBL/GenBank/DDBJ databases">
        <title>Description of Paenibacillus glebae sp. nov.</title>
        <authorList>
            <person name="Carlier A."/>
            <person name="Qi S."/>
        </authorList>
    </citation>
    <scope>NUCLEOTIDE SEQUENCE</scope>
    <source>
        <strain evidence="3">LMG 31456</strain>
    </source>
</reference>